<dbReference type="SUPFAM" id="SSF52172">
    <property type="entry name" value="CheY-like"/>
    <property type="match status" value="1"/>
</dbReference>
<protein>
    <recommendedName>
        <fullName evidence="1">Stage 0 sporulation protein A homolog</fullName>
    </recommendedName>
</protein>
<dbReference type="Gene3D" id="2.40.50.1020">
    <property type="entry name" value="LytTr DNA-binding domain"/>
    <property type="match status" value="1"/>
</dbReference>
<proteinExistence type="predicted"/>
<comment type="function">
    <text evidence="2">May play the central regulatory role in sporulation. It may be an element of the effector pathway responsible for the activation of sporulation genes in response to nutritional stress. Spo0A may act in concert with spo0H (a sigma factor) to control the expression of some genes that are critical to the sporulation process.</text>
</comment>
<dbReference type="AlphaFoldDB" id="A0AA44BCR0"/>
<evidence type="ECO:0000259" key="5">
    <source>
        <dbReference type="PROSITE" id="PS50930"/>
    </source>
</evidence>
<dbReference type="InterPro" id="IPR007492">
    <property type="entry name" value="LytTR_DNA-bd_dom"/>
</dbReference>
<dbReference type="PANTHER" id="PTHR37299">
    <property type="entry name" value="TRANSCRIPTIONAL REGULATOR-RELATED"/>
    <property type="match status" value="1"/>
</dbReference>
<dbReference type="PROSITE" id="PS50110">
    <property type="entry name" value="RESPONSE_REGULATORY"/>
    <property type="match status" value="1"/>
</dbReference>
<keyword evidence="3" id="KW-0597">Phosphoprotein</keyword>
<dbReference type="InterPro" id="IPR001789">
    <property type="entry name" value="Sig_transdc_resp-reg_receiver"/>
</dbReference>
<dbReference type="EMBL" id="SUMG01000001">
    <property type="protein sequence ID" value="NBG87148.1"/>
    <property type="molecule type" value="Genomic_DNA"/>
</dbReference>
<evidence type="ECO:0000256" key="3">
    <source>
        <dbReference type="PROSITE-ProRule" id="PRU00169"/>
    </source>
</evidence>
<gene>
    <name evidence="6" type="ORF">ISALK_01405</name>
</gene>
<dbReference type="Proteomes" id="UP000449710">
    <property type="component" value="Unassembled WGS sequence"/>
</dbReference>
<accession>A0AA44BCR0</accession>
<feature type="domain" description="Response regulatory" evidence="4">
    <location>
        <begin position="2"/>
        <end position="117"/>
    </location>
</feature>
<sequence length="260" mass="30663">MEILIVDDEMPARKQLRALLQDYNSIELSIEEAKSGEEALNFLKGRTFDVVFLDIQLQDMTGLEIAEEMVLRKYPSKIVFVTAFDEYALKAFDYAAVDYLLKPIDDQRFEKTLLRIEKEYREKGKKALENPISSVQRLLKEHLQEKHQSKKLTLEREDRLYVLDIEEVIYIETEEGNTKVVTSKGDFSSNFTLTEWETKLPDPPFFRIHRSFLVNLEKIEEVVYWFNNSLQIKVKERPDNLIPVSRSRSKSFKKKMNIQN</sequence>
<dbReference type="RefSeq" id="WP_160718445.1">
    <property type="nucleotide sequence ID" value="NZ_SUMG01000001.1"/>
</dbReference>
<keyword evidence="7" id="KW-1185">Reference proteome</keyword>
<dbReference type="GO" id="GO:0003677">
    <property type="term" value="F:DNA binding"/>
    <property type="evidence" value="ECO:0007669"/>
    <property type="project" value="InterPro"/>
</dbReference>
<dbReference type="PROSITE" id="PS50930">
    <property type="entry name" value="HTH_LYTTR"/>
    <property type="match status" value="1"/>
</dbReference>
<name>A0AA44BCR0_9CLOT</name>
<reference evidence="6 7" key="1">
    <citation type="submission" date="2019-04" db="EMBL/GenBank/DDBJ databases">
        <title>Isachenkonia alkalipeptolytica gen. nov. sp. nov. a new anaerobic, alkiliphilic organothrophic bacterium capable to reduce synthesized ferrihydrite isolated from a soda lake.</title>
        <authorList>
            <person name="Toshchakov S.V."/>
            <person name="Zavarzina D.G."/>
            <person name="Zhilina T.N."/>
            <person name="Kostrikina N.A."/>
            <person name="Kublanov I.V."/>
        </authorList>
    </citation>
    <scope>NUCLEOTIDE SEQUENCE [LARGE SCALE GENOMIC DNA]</scope>
    <source>
        <strain evidence="6 7">Z-1701</strain>
    </source>
</reference>
<dbReference type="Pfam" id="PF04397">
    <property type="entry name" value="LytTR"/>
    <property type="match status" value="1"/>
</dbReference>
<feature type="modified residue" description="4-aspartylphosphate" evidence="3">
    <location>
        <position position="54"/>
    </location>
</feature>
<dbReference type="Gene3D" id="3.40.50.2300">
    <property type="match status" value="1"/>
</dbReference>
<evidence type="ECO:0000256" key="1">
    <source>
        <dbReference type="ARBA" id="ARBA00018672"/>
    </source>
</evidence>
<dbReference type="InterPro" id="IPR011006">
    <property type="entry name" value="CheY-like_superfamily"/>
</dbReference>
<dbReference type="SMART" id="SM00448">
    <property type="entry name" value="REC"/>
    <property type="match status" value="1"/>
</dbReference>
<evidence type="ECO:0000313" key="6">
    <source>
        <dbReference type="EMBL" id="NBG87148.1"/>
    </source>
</evidence>
<feature type="domain" description="HTH LytTR-type" evidence="5">
    <location>
        <begin position="152"/>
        <end position="258"/>
    </location>
</feature>
<comment type="caution">
    <text evidence="6">The sequence shown here is derived from an EMBL/GenBank/DDBJ whole genome shotgun (WGS) entry which is preliminary data.</text>
</comment>
<evidence type="ECO:0000259" key="4">
    <source>
        <dbReference type="PROSITE" id="PS50110"/>
    </source>
</evidence>
<dbReference type="InterPro" id="IPR046947">
    <property type="entry name" value="LytR-like"/>
</dbReference>
<evidence type="ECO:0000313" key="7">
    <source>
        <dbReference type="Proteomes" id="UP000449710"/>
    </source>
</evidence>
<dbReference type="Pfam" id="PF00072">
    <property type="entry name" value="Response_reg"/>
    <property type="match status" value="1"/>
</dbReference>
<dbReference type="SMART" id="SM00850">
    <property type="entry name" value="LytTR"/>
    <property type="match status" value="1"/>
</dbReference>
<evidence type="ECO:0000256" key="2">
    <source>
        <dbReference type="ARBA" id="ARBA00024867"/>
    </source>
</evidence>
<organism evidence="6 7">
    <name type="scientific">Isachenkonia alkalipeptolytica</name>
    <dbReference type="NCBI Taxonomy" id="2565777"/>
    <lineage>
        <taxon>Bacteria</taxon>
        <taxon>Bacillati</taxon>
        <taxon>Bacillota</taxon>
        <taxon>Clostridia</taxon>
        <taxon>Eubacteriales</taxon>
        <taxon>Clostridiaceae</taxon>
        <taxon>Isachenkonia</taxon>
    </lineage>
</organism>
<dbReference type="PANTHER" id="PTHR37299:SF1">
    <property type="entry name" value="STAGE 0 SPORULATION PROTEIN A HOMOLOG"/>
    <property type="match status" value="1"/>
</dbReference>
<dbReference type="GO" id="GO:0000156">
    <property type="term" value="F:phosphorelay response regulator activity"/>
    <property type="evidence" value="ECO:0007669"/>
    <property type="project" value="InterPro"/>
</dbReference>